<organism evidence="2 3">
    <name type="scientific">Rhynchospora pubera</name>
    <dbReference type="NCBI Taxonomy" id="906938"/>
    <lineage>
        <taxon>Eukaryota</taxon>
        <taxon>Viridiplantae</taxon>
        <taxon>Streptophyta</taxon>
        <taxon>Embryophyta</taxon>
        <taxon>Tracheophyta</taxon>
        <taxon>Spermatophyta</taxon>
        <taxon>Magnoliopsida</taxon>
        <taxon>Liliopsida</taxon>
        <taxon>Poales</taxon>
        <taxon>Cyperaceae</taxon>
        <taxon>Cyperoideae</taxon>
        <taxon>Rhynchosporeae</taxon>
        <taxon>Rhynchospora</taxon>
    </lineage>
</organism>
<gene>
    <name evidence="2" type="ORF">LUZ62_059830</name>
</gene>
<dbReference type="EMBL" id="JAMFTS010000003">
    <property type="protein sequence ID" value="KAJ4775573.1"/>
    <property type="molecule type" value="Genomic_DNA"/>
</dbReference>
<dbReference type="Proteomes" id="UP001140206">
    <property type="component" value="Chromosome 3"/>
</dbReference>
<evidence type="ECO:0000313" key="3">
    <source>
        <dbReference type="Proteomes" id="UP001140206"/>
    </source>
</evidence>
<dbReference type="Pfam" id="PF14299">
    <property type="entry name" value="PP2"/>
    <property type="match status" value="1"/>
</dbReference>
<evidence type="ECO:0000259" key="1">
    <source>
        <dbReference type="PROSITE" id="PS50181"/>
    </source>
</evidence>
<dbReference type="InterPro" id="IPR036047">
    <property type="entry name" value="F-box-like_dom_sf"/>
</dbReference>
<dbReference type="CDD" id="cd22162">
    <property type="entry name" value="F-box_AtSKIP3-like"/>
    <property type="match status" value="1"/>
</dbReference>
<dbReference type="InterPro" id="IPR001810">
    <property type="entry name" value="F-box_dom"/>
</dbReference>
<feature type="domain" description="F-box" evidence="1">
    <location>
        <begin position="8"/>
        <end position="54"/>
    </location>
</feature>
<dbReference type="PANTHER" id="PTHR32278">
    <property type="entry name" value="F-BOX DOMAIN-CONTAINING PROTEIN"/>
    <property type="match status" value="1"/>
</dbReference>
<sequence length="278" mass="31808">MAKTEDAFSPINSLPPDCISHIILLASPRDACMFSLTSTAFRSVIDTDDTWQRFLPLDYASILSRAVNPVEFSSKKDLLVKLCKHPVLIDGGKMSFGLDRFTGKKCYMISARALDIDSANEAPDHWRWISSPDSRFDDVAKKVSRCHTNIYDKIESNVLCRKTRYSAYLIYKVETLTFGRPIRDQIMLRTFVNIGGHVSTGCVCLKNLQKYINKMFDRFRDRYHCTTPKERGDGWMEVEIGEFYNENGEEGEIRMGLEETGGRTWGLIVQGIEIRPKH</sequence>
<dbReference type="SUPFAM" id="SSF81383">
    <property type="entry name" value="F-box domain"/>
    <property type="match status" value="1"/>
</dbReference>
<accession>A0AAV8E295</accession>
<dbReference type="PROSITE" id="PS50181">
    <property type="entry name" value="FBOX"/>
    <property type="match status" value="1"/>
</dbReference>
<dbReference type="Pfam" id="PF00646">
    <property type="entry name" value="F-box"/>
    <property type="match status" value="1"/>
</dbReference>
<dbReference type="Gene3D" id="1.20.1280.50">
    <property type="match status" value="1"/>
</dbReference>
<dbReference type="InterPro" id="IPR025886">
    <property type="entry name" value="PP2-like"/>
</dbReference>
<comment type="caution">
    <text evidence="2">The sequence shown here is derived from an EMBL/GenBank/DDBJ whole genome shotgun (WGS) entry which is preliminary data.</text>
</comment>
<dbReference type="PANTHER" id="PTHR32278:SF111">
    <property type="entry name" value="F-BOX PROTEIN PP2-B12-RELATED"/>
    <property type="match status" value="1"/>
</dbReference>
<proteinExistence type="predicted"/>
<dbReference type="AlphaFoldDB" id="A0AAV8E295"/>
<evidence type="ECO:0000313" key="2">
    <source>
        <dbReference type="EMBL" id="KAJ4775573.1"/>
    </source>
</evidence>
<protein>
    <submittedName>
        <fullName evidence="2">F-box protein</fullName>
    </submittedName>
</protein>
<reference evidence="2" key="1">
    <citation type="submission" date="2022-08" db="EMBL/GenBank/DDBJ databases">
        <authorList>
            <person name="Marques A."/>
        </authorList>
    </citation>
    <scope>NUCLEOTIDE SEQUENCE</scope>
    <source>
        <strain evidence="2">RhyPub2mFocal</strain>
        <tissue evidence="2">Leaves</tissue>
    </source>
</reference>
<keyword evidence="3" id="KW-1185">Reference proteome</keyword>
<dbReference type="SMART" id="SM00256">
    <property type="entry name" value="FBOX"/>
    <property type="match status" value="1"/>
</dbReference>
<name>A0AAV8E295_9POAL</name>